<organism evidence="14">
    <name type="scientific">Cyprideis torosa</name>
    <dbReference type="NCBI Taxonomy" id="163714"/>
    <lineage>
        <taxon>Eukaryota</taxon>
        <taxon>Metazoa</taxon>
        <taxon>Ecdysozoa</taxon>
        <taxon>Arthropoda</taxon>
        <taxon>Crustacea</taxon>
        <taxon>Oligostraca</taxon>
        <taxon>Ostracoda</taxon>
        <taxon>Podocopa</taxon>
        <taxon>Podocopida</taxon>
        <taxon>Cytherocopina</taxon>
        <taxon>Cytheroidea</taxon>
        <taxon>Cytherideidae</taxon>
        <taxon>Cyprideis</taxon>
    </lineage>
</organism>
<evidence type="ECO:0000256" key="7">
    <source>
        <dbReference type="ARBA" id="ARBA00022859"/>
    </source>
</evidence>
<keyword evidence="5" id="KW-0863">Zinc-finger</keyword>
<evidence type="ECO:0000256" key="12">
    <source>
        <dbReference type="ARBA" id="ARBA00023242"/>
    </source>
</evidence>
<dbReference type="GO" id="GO:0000978">
    <property type="term" value="F:RNA polymerase II cis-regulatory region sequence-specific DNA binding"/>
    <property type="evidence" value="ECO:0007669"/>
    <property type="project" value="TreeGrafter"/>
</dbReference>
<dbReference type="InterPro" id="IPR050331">
    <property type="entry name" value="Zinc_finger"/>
</dbReference>
<dbReference type="InterPro" id="IPR013087">
    <property type="entry name" value="Znf_C2H2_type"/>
</dbReference>
<evidence type="ECO:0000256" key="10">
    <source>
        <dbReference type="ARBA" id="ARBA00023130"/>
    </source>
</evidence>
<dbReference type="OrthoDB" id="7327383at2759"/>
<feature type="compositionally biased region" description="Polar residues" evidence="13">
    <location>
        <begin position="490"/>
        <end position="505"/>
    </location>
</feature>
<dbReference type="FunFam" id="3.30.160.60:FF:000211">
    <property type="entry name" value="PR domain zinc finger protein 1"/>
    <property type="match status" value="1"/>
</dbReference>
<evidence type="ECO:0000256" key="13">
    <source>
        <dbReference type="SAM" id="MobiDB-lite"/>
    </source>
</evidence>
<feature type="region of interest" description="Disordered" evidence="13">
    <location>
        <begin position="218"/>
        <end position="398"/>
    </location>
</feature>
<evidence type="ECO:0000256" key="11">
    <source>
        <dbReference type="ARBA" id="ARBA00023163"/>
    </source>
</evidence>
<keyword evidence="7" id="KW-0391">Immunity</keyword>
<feature type="compositionally biased region" description="Low complexity" evidence="13">
    <location>
        <begin position="250"/>
        <end position="264"/>
    </location>
</feature>
<keyword evidence="9" id="KW-0238">DNA-binding</keyword>
<dbReference type="InterPro" id="IPR046341">
    <property type="entry name" value="SET_dom_sf"/>
</dbReference>
<dbReference type="GO" id="GO:0001227">
    <property type="term" value="F:DNA-binding transcription repressor activity, RNA polymerase II-specific"/>
    <property type="evidence" value="ECO:0007669"/>
    <property type="project" value="InterPro"/>
</dbReference>
<evidence type="ECO:0000256" key="6">
    <source>
        <dbReference type="ARBA" id="ARBA00022833"/>
    </source>
</evidence>
<dbReference type="PROSITE" id="PS50280">
    <property type="entry name" value="SET"/>
    <property type="match status" value="1"/>
</dbReference>
<dbReference type="GO" id="GO:0005737">
    <property type="term" value="C:cytoplasm"/>
    <property type="evidence" value="ECO:0007669"/>
    <property type="project" value="TreeGrafter"/>
</dbReference>
<dbReference type="FunFam" id="3.30.160.60:FF:000833">
    <property type="entry name" value="PR domain zinc finger protein"/>
    <property type="match status" value="1"/>
</dbReference>
<dbReference type="SMART" id="SM00355">
    <property type="entry name" value="ZnF_C2H2"/>
    <property type="match status" value="5"/>
</dbReference>
<dbReference type="GO" id="GO:0008170">
    <property type="term" value="F:N-methyltransferase activity"/>
    <property type="evidence" value="ECO:0007669"/>
    <property type="project" value="UniProtKB-ARBA"/>
</dbReference>
<feature type="compositionally biased region" description="Basic and acidic residues" evidence="13">
    <location>
        <begin position="287"/>
        <end position="301"/>
    </location>
</feature>
<evidence type="ECO:0000256" key="3">
    <source>
        <dbReference type="ARBA" id="ARBA00022723"/>
    </source>
</evidence>
<dbReference type="FunFam" id="3.30.160.60:FF:000100">
    <property type="entry name" value="Zinc finger 45-like"/>
    <property type="match status" value="1"/>
</dbReference>
<keyword evidence="8" id="KW-0805">Transcription regulation</keyword>
<sequence>MVYLVTGYGLILTGTSKPLPVEEIAEEEYEKLAIFHVPDSPCRDQQPERAEVSLPRNLVLRPSQTQPDALGVWATDFVPKGTRFGPLVGVRYKADAVPPTGDRKYFWRIYKDSVLECYIDGFDTSRSNWMRYVNPAYTTQGQNLVACQYEGNIYFYSIKPILPNEELLVWYCKELADRLNYPRTGEQMVHRFHDVYGPGISGSQKSLPLAMDNLTVTKPDEEKSIRGPPFAAETTGSGTLDKSCPPPAAVPSRTPPSAHSSPHASPRKDHALEPRSHPLTPPTEGSTRSDEGYSSHGHYDDVLLSNPEESSEDEPENYVLDFSNKPPASPHPARPPNDQPPRSPMTPGSNEFRKVKIKMPRVASSTSCERPTPAPNTQAPAPFRPISPSATAPAWSDPYEGVIVRPSVPVARATAPRGLCLSPPGAQDPSMGPIPFPNSPPHLTSLNSIRFGGYRLPPSPPQGRHHSPAYSSLPMEGPLSGAGSPVPSEQALSERSASPGSETSGGSRGFRALPYPLKKKDGKMHYECNACSKTFGQLSNLKVHLRTHSGERPFRCQVCSKTFTQLAHLQKHHLVHTGEKPHQCEVCKKRFSSTSNLKTHMRLHSGHKPYGCDLCQARFTQFVHLKLHKRLHTNERPFTCHQCQKKYISASGLRTHWKTTSCKPSTPEEELVLQRSPGHHSGESEFGSMDGMQMDMEHPRMDMGRVQGTKEEPPEHYMEGLPAPPPPFMKPPSPPTHIGLERLRSEMSERLSRPLPSISTLSPVAFKRMDVDRKPPLTFLPPPPPPNVMDAVDDPIDMAKHVPDATADVSDHATGRHSVLEPAAPSHLRSIACT</sequence>
<dbReference type="FunFam" id="3.30.160.60:FF:000132">
    <property type="entry name" value="PR domain zinc finger protein 1"/>
    <property type="match status" value="1"/>
</dbReference>
<comment type="subcellular location">
    <subcellularLocation>
        <location evidence="1">Nucleus</location>
    </subcellularLocation>
</comment>
<evidence type="ECO:0000256" key="4">
    <source>
        <dbReference type="ARBA" id="ARBA00022737"/>
    </source>
</evidence>
<keyword evidence="11" id="KW-0804">Transcription</keyword>
<dbReference type="CDD" id="cd19187">
    <property type="entry name" value="PR-SET_PRDM1"/>
    <property type="match status" value="1"/>
</dbReference>
<dbReference type="AlphaFoldDB" id="A0A7R8ZT96"/>
<keyword evidence="4" id="KW-0677">Repeat</keyword>
<dbReference type="Gene3D" id="3.30.160.60">
    <property type="entry name" value="Classic Zinc Finger"/>
    <property type="match status" value="5"/>
</dbReference>
<dbReference type="GO" id="GO:0008757">
    <property type="term" value="F:S-adenosylmethionine-dependent methyltransferase activity"/>
    <property type="evidence" value="ECO:0007669"/>
    <property type="project" value="UniProtKB-ARBA"/>
</dbReference>
<feature type="region of interest" description="Disordered" evidence="13">
    <location>
        <begin position="419"/>
        <end position="515"/>
    </location>
</feature>
<dbReference type="EMBL" id="OB663143">
    <property type="protein sequence ID" value="CAD7231032.1"/>
    <property type="molecule type" value="Genomic_DNA"/>
</dbReference>
<keyword evidence="10" id="KW-1064">Adaptive immunity</keyword>
<dbReference type="FunFam" id="3.30.160.60:FF:000262">
    <property type="entry name" value="PR domain zinc finger protein 1"/>
    <property type="match status" value="1"/>
</dbReference>
<keyword evidence="6" id="KW-0862">Zinc</keyword>
<dbReference type="GO" id="GO:0045165">
    <property type="term" value="P:cell fate commitment"/>
    <property type="evidence" value="ECO:0007669"/>
    <property type="project" value="TreeGrafter"/>
</dbReference>
<keyword evidence="12" id="KW-0539">Nucleus</keyword>
<reference evidence="14" key="1">
    <citation type="submission" date="2020-11" db="EMBL/GenBank/DDBJ databases">
        <authorList>
            <person name="Tran Van P."/>
        </authorList>
    </citation>
    <scope>NUCLEOTIDE SEQUENCE</scope>
</reference>
<dbReference type="PANTHER" id="PTHR16515:SF59">
    <property type="entry name" value="PR DOMAIN ZINC FINGER PROTEIN 1"/>
    <property type="match status" value="1"/>
</dbReference>
<dbReference type="GO" id="GO:0005634">
    <property type="term" value="C:nucleus"/>
    <property type="evidence" value="ECO:0007669"/>
    <property type="project" value="UniProtKB-SubCell"/>
</dbReference>
<accession>A0A7R8ZT96</accession>
<dbReference type="Pfam" id="PF00096">
    <property type="entry name" value="zf-C2H2"/>
    <property type="match status" value="4"/>
</dbReference>
<dbReference type="PROSITE" id="PS50157">
    <property type="entry name" value="ZINC_FINGER_C2H2_2"/>
    <property type="match status" value="4"/>
</dbReference>
<dbReference type="InterPro" id="IPR036236">
    <property type="entry name" value="Znf_C2H2_sf"/>
</dbReference>
<dbReference type="PANTHER" id="PTHR16515">
    <property type="entry name" value="PR DOMAIN ZINC FINGER PROTEIN"/>
    <property type="match status" value="1"/>
</dbReference>
<dbReference type="GO" id="GO:0008270">
    <property type="term" value="F:zinc ion binding"/>
    <property type="evidence" value="ECO:0007669"/>
    <property type="project" value="UniProtKB-KW"/>
</dbReference>
<dbReference type="SMART" id="SM00317">
    <property type="entry name" value="SET"/>
    <property type="match status" value="1"/>
</dbReference>
<evidence type="ECO:0000313" key="14">
    <source>
        <dbReference type="EMBL" id="CAD7231032.1"/>
    </source>
</evidence>
<dbReference type="GO" id="GO:0002250">
    <property type="term" value="P:adaptive immune response"/>
    <property type="evidence" value="ECO:0007669"/>
    <property type="project" value="UniProtKB-KW"/>
</dbReference>
<evidence type="ECO:0000256" key="8">
    <source>
        <dbReference type="ARBA" id="ARBA00023015"/>
    </source>
</evidence>
<dbReference type="GO" id="GO:0045087">
    <property type="term" value="P:innate immune response"/>
    <property type="evidence" value="ECO:0007669"/>
    <property type="project" value="UniProtKB-KW"/>
</dbReference>
<dbReference type="InterPro" id="IPR001214">
    <property type="entry name" value="SET_dom"/>
</dbReference>
<feature type="compositionally biased region" description="Pro residues" evidence="13">
    <location>
        <begin position="327"/>
        <end position="344"/>
    </location>
</feature>
<dbReference type="GO" id="GO:0008276">
    <property type="term" value="F:protein methyltransferase activity"/>
    <property type="evidence" value="ECO:0007669"/>
    <property type="project" value="UniProtKB-ARBA"/>
</dbReference>
<dbReference type="InterPro" id="IPR044413">
    <property type="entry name" value="PRDM1_PR-SET"/>
</dbReference>
<protein>
    <submittedName>
        <fullName evidence="14">Uncharacterized protein</fullName>
    </submittedName>
</protein>
<proteinExistence type="predicted"/>
<evidence type="ECO:0000256" key="2">
    <source>
        <dbReference type="ARBA" id="ARBA00022588"/>
    </source>
</evidence>
<dbReference type="PROSITE" id="PS00028">
    <property type="entry name" value="ZINC_FINGER_C2H2_1"/>
    <property type="match status" value="4"/>
</dbReference>
<dbReference type="SUPFAM" id="SSF57667">
    <property type="entry name" value="beta-beta-alpha zinc fingers"/>
    <property type="match status" value="3"/>
</dbReference>
<evidence type="ECO:0000256" key="1">
    <source>
        <dbReference type="ARBA" id="ARBA00004123"/>
    </source>
</evidence>
<gene>
    <name evidence="14" type="ORF">CTOB1V02_LOCUS8887</name>
</gene>
<dbReference type="SUPFAM" id="SSF82199">
    <property type="entry name" value="SET domain"/>
    <property type="match status" value="1"/>
</dbReference>
<feature type="compositionally biased region" description="Basic and acidic residues" evidence="13">
    <location>
        <begin position="266"/>
        <end position="276"/>
    </location>
</feature>
<evidence type="ECO:0000256" key="5">
    <source>
        <dbReference type="ARBA" id="ARBA00022771"/>
    </source>
</evidence>
<evidence type="ECO:0000256" key="9">
    <source>
        <dbReference type="ARBA" id="ARBA00023125"/>
    </source>
</evidence>
<dbReference type="Gene3D" id="2.170.270.10">
    <property type="entry name" value="SET domain"/>
    <property type="match status" value="1"/>
</dbReference>
<dbReference type="Pfam" id="PF21549">
    <property type="entry name" value="PRDM2_PR"/>
    <property type="match status" value="1"/>
</dbReference>
<keyword evidence="3" id="KW-0479">Metal-binding</keyword>
<keyword evidence="2" id="KW-0399">Innate immunity</keyword>
<name>A0A7R8ZT96_9CRUS</name>